<comment type="cofactor">
    <cofactor evidence="1">
        <name>FMN</name>
        <dbReference type="ChEBI" id="CHEBI:58210"/>
    </cofactor>
</comment>
<organism evidence="5 6">
    <name type="scientific">Microlunatus parietis</name>
    <dbReference type="NCBI Taxonomy" id="682979"/>
    <lineage>
        <taxon>Bacteria</taxon>
        <taxon>Bacillati</taxon>
        <taxon>Actinomycetota</taxon>
        <taxon>Actinomycetes</taxon>
        <taxon>Propionibacteriales</taxon>
        <taxon>Propionibacteriaceae</taxon>
        <taxon>Microlunatus</taxon>
    </lineage>
</organism>
<feature type="domain" description="Flavin reductase like" evidence="4">
    <location>
        <begin position="19"/>
        <end position="180"/>
    </location>
</feature>
<dbReference type="PANTHER" id="PTHR43567">
    <property type="entry name" value="FLAVOREDOXIN-RELATED-RELATED"/>
    <property type="match status" value="1"/>
</dbReference>
<dbReference type="GO" id="GO:0016646">
    <property type="term" value="F:oxidoreductase activity, acting on the CH-NH group of donors, NAD or NADP as acceptor"/>
    <property type="evidence" value="ECO:0007669"/>
    <property type="project" value="UniProtKB-ARBA"/>
</dbReference>
<dbReference type="InterPro" id="IPR052174">
    <property type="entry name" value="Flavoredoxin"/>
</dbReference>
<dbReference type="EMBL" id="JACCBU010000001">
    <property type="protein sequence ID" value="NYE74029.1"/>
    <property type="molecule type" value="Genomic_DNA"/>
</dbReference>
<evidence type="ECO:0000259" key="4">
    <source>
        <dbReference type="SMART" id="SM00903"/>
    </source>
</evidence>
<dbReference type="GO" id="GO:0010181">
    <property type="term" value="F:FMN binding"/>
    <property type="evidence" value="ECO:0007669"/>
    <property type="project" value="InterPro"/>
</dbReference>
<keyword evidence="6" id="KW-1185">Reference proteome</keyword>
<evidence type="ECO:0000256" key="3">
    <source>
        <dbReference type="ARBA" id="ARBA00038054"/>
    </source>
</evidence>
<evidence type="ECO:0000256" key="1">
    <source>
        <dbReference type="ARBA" id="ARBA00001917"/>
    </source>
</evidence>
<comment type="similarity">
    <text evidence="3">Belongs to the flavoredoxin family.</text>
</comment>
<dbReference type="Pfam" id="PF01613">
    <property type="entry name" value="Flavin_Reduct"/>
    <property type="match status" value="1"/>
</dbReference>
<dbReference type="RefSeq" id="WP_179756025.1">
    <property type="nucleotide sequence ID" value="NZ_JACCBU010000001.1"/>
</dbReference>
<dbReference type="Proteomes" id="UP000569914">
    <property type="component" value="Unassembled WGS sequence"/>
</dbReference>
<evidence type="ECO:0000256" key="2">
    <source>
        <dbReference type="ARBA" id="ARBA00022630"/>
    </source>
</evidence>
<dbReference type="Gene3D" id="2.30.110.10">
    <property type="entry name" value="Electron Transport, Fmn-binding Protein, Chain A"/>
    <property type="match status" value="1"/>
</dbReference>
<proteinExistence type="inferred from homology"/>
<accession>A0A7Y9ICZ6</accession>
<dbReference type="AlphaFoldDB" id="A0A7Y9ICZ6"/>
<keyword evidence="2" id="KW-0285">Flavoprotein</keyword>
<dbReference type="PANTHER" id="PTHR43567:SF1">
    <property type="entry name" value="FLAVOREDOXIN"/>
    <property type="match status" value="1"/>
</dbReference>
<comment type="caution">
    <text evidence="5">The sequence shown here is derived from an EMBL/GenBank/DDBJ whole genome shotgun (WGS) entry which is preliminary data.</text>
</comment>
<dbReference type="SMART" id="SM00903">
    <property type="entry name" value="Flavin_Reduct"/>
    <property type="match status" value="1"/>
</dbReference>
<dbReference type="SUPFAM" id="SSF50475">
    <property type="entry name" value="FMN-binding split barrel"/>
    <property type="match status" value="1"/>
</dbReference>
<name>A0A7Y9ICZ6_9ACTN</name>
<dbReference type="InterPro" id="IPR002563">
    <property type="entry name" value="Flavin_Rdtase-like_dom"/>
</dbReference>
<reference evidence="5 6" key="1">
    <citation type="submission" date="2020-07" db="EMBL/GenBank/DDBJ databases">
        <title>Sequencing the genomes of 1000 actinobacteria strains.</title>
        <authorList>
            <person name="Klenk H.-P."/>
        </authorList>
    </citation>
    <scope>NUCLEOTIDE SEQUENCE [LARGE SCALE GENOMIC DNA]</scope>
    <source>
        <strain evidence="5 6">DSM 22083</strain>
    </source>
</reference>
<evidence type="ECO:0000313" key="6">
    <source>
        <dbReference type="Proteomes" id="UP000569914"/>
    </source>
</evidence>
<protein>
    <submittedName>
        <fullName evidence="5">Flavin reductase (DIM6/NTAB) family NADH-FMN oxidoreductase RutF</fullName>
    </submittedName>
</protein>
<evidence type="ECO:0000313" key="5">
    <source>
        <dbReference type="EMBL" id="NYE74029.1"/>
    </source>
</evidence>
<sequence length="217" mass="23284">MTDTLTEPAARHVVTNPAILYFGTPVVLVSTRNADGTANLAPFSSAFWLGDRAVLGVSHGSQTYANLRRTGQAVIALPSSDQADVVNRLALTTGHPTPAAYKLARGYAQVADKFGRAGLTAVPAQVVDVPLPAETPIALEAEVVAFHSEPGSDGAPVTELRVVRVHAHPELLLPGRPNRIDPDRWRPLIMSFQQLYGLTPRVAPSRLAAIDEEAYRR</sequence>
<gene>
    <name evidence="5" type="ORF">BKA15_005358</name>
</gene>
<dbReference type="InterPro" id="IPR012349">
    <property type="entry name" value="Split_barrel_FMN-bd"/>
</dbReference>